<keyword evidence="2" id="KW-1185">Reference proteome</keyword>
<evidence type="ECO:0000313" key="2">
    <source>
        <dbReference type="Proteomes" id="UP000324222"/>
    </source>
</evidence>
<proteinExistence type="predicted"/>
<dbReference type="AlphaFoldDB" id="A0A5B7IMB4"/>
<accession>A0A5B7IMB4</accession>
<comment type="caution">
    <text evidence="1">The sequence shown here is derived from an EMBL/GenBank/DDBJ whole genome shotgun (WGS) entry which is preliminary data.</text>
</comment>
<name>A0A5B7IMB4_PORTR</name>
<gene>
    <name evidence="1" type="ORF">E2C01_079760</name>
</gene>
<dbReference type="EMBL" id="VSRR010067052">
    <property type="protein sequence ID" value="MPC85002.1"/>
    <property type="molecule type" value="Genomic_DNA"/>
</dbReference>
<dbReference type="Proteomes" id="UP000324222">
    <property type="component" value="Unassembled WGS sequence"/>
</dbReference>
<organism evidence="1 2">
    <name type="scientific">Portunus trituberculatus</name>
    <name type="common">Swimming crab</name>
    <name type="synonym">Neptunus trituberculatus</name>
    <dbReference type="NCBI Taxonomy" id="210409"/>
    <lineage>
        <taxon>Eukaryota</taxon>
        <taxon>Metazoa</taxon>
        <taxon>Ecdysozoa</taxon>
        <taxon>Arthropoda</taxon>
        <taxon>Crustacea</taxon>
        <taxon>Multicrustacea</taxon>
        <taxon>Malacostraca</taxon>
        <taxon>Eumalacostraca</taxon>
        <taxon>Eucarida</taxon>
        <taxon>Decapoda</taxon>
        <taxon>Pleocyemata</taxon>
        <taxon>Brachyura</taxon>
        <taxon>Eubrachyura</taxon>
        <taxon>Portunoidea</taxon>
        <taxon>Portunidae</taxon>
        <taxon>Portuninae</taxon>
        <taxon>Portunus</taxon>
    </lineage>
</organism>
<protein>
    <submittedName>
        <fullName evidence="1">Uncharacterized protein</fullName>
    </submittedName>
</protein>
<reference evidence="1 2" key="1">
    <citation type="submission" date="2019-05" db="EMBL/GenBank/DDBJ databases">
        <title>Another draft genome of Portunus trituberculatus and its Hox gene families provides insights of decapod evolution.</title>
        <authorList>
            <person name="Jeong J.-H."/>
            <person name="Song I."/>
            <person name="Kim S."/>
            <person name="Choi T."/>
            <person name="Kim D."/>
            <person name="Ryu S."/>
            <person name="Kim W."/>
        </authorList>
    </citation>
    <scope>NUCLEOTIDE SEQUENCE [LARGE SCALE GENOMIC DNA]</scope>
    <source>
        <tissue evidence="1">Muscle</tissue>
    </source>
</reference>
<sequence>MASSRQAIAITLVHYESLRRRKGVQTTEIEQEHTLLWAGWQKSTKLDVCPENYTGHSTQESCATEGQNMLL</sequence>
<evidence type="ECO:0000313" key="1">
    <source>
        <dbReference type="EMBL" id="MPC85002.1"/>
    </source>
</evidence>